<evidence type="ECO:0000256" key="7">
    <source>
        <dbReference type="ARBA" id="ARBA00037768"/>
    </source>
</evidence>
<organism evidence="11 12">
    <name type="scientific">Candidatus Nitrosocaldus cavascurensis</name>
    <dbReference type="NCBI Taxonomy" id="2058097"/>
    <lineage>
        <taxon>Archaea</taxon>
        <taxon>Nitrososphaerota</taxon>
        <taxon>Nitrososphaeria</taxon>
        <taxon>Candidatus Nitrosocaldales</taxon>
        <taxon>Candidatus Nitrosocaldaceae</taxon>
        <taxon>Candidatus Nitrosocaldus</taxon>
    </lineage>
</organism>
<evidence type="ECO:0000313" key="12">
    <source>
        <dbReference type="Proteomes" id="UP000236248"/>
    </source>
</evidence>
<reference evidence="12" key="1">
    <citation type="submission" date="2018-01" db="EMBL/GenBank/DDBJ databases">
        <authorList>
            <person name="Kerou L M."/>
        </authorList>
    </citation>
    <scope>NUCLEOTIDE SEQUENCE [LARGE SCALE GENOMIC DNA]</scope>
    <source>
        <strain evidence="12">SCU2</strain>
    </source>
</reference>
<dbReference type="AlphaFoldDB" id="A0A2K5AT84"/>
<dbReference type="EMBL" id="LT981265">
    <property type="protein sequence ID" value="SPC34824.1"/>
    <property type="molecule type" value="Genomic_DNA"/>
</dbReference>
<evidence type="ECO:0000256" key="3">
    <source>
        <dbReference type="ARBA" id="ARBA00022723"/>
    </source>
</evidence>
<evidence type="ECO:0000313" key="11">
    <source>
        <dbReference type="EMBL" id="SPC34824.1"/>
    </source>
</evidence>
<evidence type="ECO:0000256" key="5">
    <source>
        <dbReference type="ARBA" id="ARBA00022833"/>
    </source>
</evidence>
<dbReference type="PIRSF" id="PIRSF006293">
    <property type="entry name" value="ExsB"/>
    <property type="match status" value="1"/>
</dbReference>
<keyword evidence="2" id="KW-0436">Ligase</keyword>
<comment type="pathway">
    <text evidence="1">Purine metabolism; 7-cyano-7-deazaguanine biosynthesis.</text>
</comment>
<dbReference type="InterPro" id="IPR014729">
    <property type="entry name" value="Rossmann-like_a/b/a_fold"/>
</dbReference>
<dbReference type="GeneID" id="41595652"/>
<keyword evidence="5" id="KW-0862">Zinc</keyword>
<gene>
    <name evidence="11" type="primary">queC</name>
    <name evidence="11" type="ORF">NCAV_1661</name>
</gene>
<sequence length="244" mass="27408">MDKAICILSGGLDSTCIAAYLKEKGYELYAITFYYGQKSRMEVERARSIAEYIRVREHRIVDIGFMKSLYKDSNILTGDGSIPDRFDYSIVVPARNAIFLTIAGAWAFSINAALVAYGAHTDDEKNYPDCRTVFAKSMEHVLNLAEMDGIEQGLRKRLRIWSPAVEGLSKADLVRAGYRMLGNLLFETWSCYTDGIEVEVDGKTIKVQCGSCESCMNRIRAFKEAGIEDKTLYAVLDLNKMLKA</sequence>
<dbReference type="GO" id="GO:0016874">
    <property type="term" value="F:ligase activity"/>
    <property type="evidence" value="ECO:0007669"/>
    <property type="project" value="UniProtKB-KW"/>
</dbReference>
<accession>A0A2K5AT84</accession>
<evidence type="ECO:0000256" key="8">
    <source>
        <dbReference type="ARBA" id="ARBA00037993"/>
    </source>
</evidence>
<dbReference type="Proteomes" id="UP000236248">
    <property type="component" value="Chromosome NCAV"/>
</dbReference>
<proteinExistence type="inferred from homology"/>
<dbReference type="NCBIfam" id="TIGR00364">
    <property type="entry name" value="7-cyano-7-deazaguanine synthase QueC"/>
    <property type="match status" value="1"/>
</dbReference>
<dbReference type="GO" id="GO:0046872">
    <property type="term" value="F:metal ion binding"/>
    <property type="evidence" value="ECO:0007669"/>
    <property type="project" value="UniProtKB-KW"/>
</dbReference>
<dbReference type="PANTHER" id="PTHR42914">
    <property type="entry name" value="7-CYANO-7-DEAZAGUANINE SYNTHASE"/>
    <property type="match status" value="1"/>
</dbReference>
<evidence type="ECO:0000256" key="4">
    <source>
        <dbReference type="ARBA" id="ARBA00022741"/>
    </source>
</evidence>
<dbReference type="EC" id="6.3.4.20" evidence="9"/>
<dbReference type="Gene3D" id="3.40.50.620">
    <property type="entry name" value="HUPs"/>
    <property type="match status" value="1"/>
</dbReference>
<keyword evidence="12" id="KW-1185">Reference proteome</keyword>
<dbReference type="CDD" id="cd01995">
    <property type="entry name" value="QueC-like"/>
    <property type="match status" value="1"/>
</dbReference>
<evidence type="ECO:0000256" key="10">
    <source>
        <dbReference type="ARBA" id="ARBA00047890"/>
    </source>
</evidence>
<evidence type="ECO:0000256" key="2">
    <source>
        <dbReference type="ARBA" id="ARBA00022598"/>
    </source>
</evidence>
<dbReference type="Pfam" id="PF06508">
    <property type="entry name" value="QueC"/>
    <property type="match status" value="1"/>
</dbReference>
<dbReference type="KEGG" id="ncv:NCAV_1661"/>
<dbReference type="InterPro" id="IPR018317">
    <property type="entry name" value="QueC"/>
</dbReference>
<comment type="catalytic activity">
    <reaction evidence="10">
        <text>7-carboxy-7-carbaguanine + NH4(+) + 2 ATP = 7-cyano-7-carbaguanine + 2 AMP + 2 diphosphate + 2 H(+)</text>
        <dbReference type="Rhea" id="RHEA:27982"/>
        <dbReference type="ChEBI" id="CHEBI:15378"/>
        <dbReference type="ChEBI" id="CHEBI:28938"/>
        <dbReference type="ChEBI" id="CHEBI:30616"/>
        <dbReference type="ChEBI" id="CHEBI:33019"/>
        <dbReference type="ChEBI" id="CHEBI:45075"/>
        <dbReference type="ChEBI" id="CHEBI:61036"/>
        <dbReference type="ChEBI" id="CHEBI:456215"/>
        <dbReference type="EC" id="6.3.4.20"/>
    </reaction>
</comment>
<dbReference type="SUPFAM" id="SSF52402">
    <property type="entry name" value="Adenine nucleotide alpha hydrolases-like"/>
    <property type="match status" value="1"/>
</dbReference>
<dbReference type="PANTHER" id="PTHR42914:SF1">
    <property type="entry name" value="7-CYANO-7-DEAZAGUANINE SYNTHASE"/>
    <property type="match status" value="1"/>
</dbReference>
<dbReference type="RefSeq" id="WP_103287858.1">
    <property type="nucleotide sequence ID" value="NZ_LT981265.1"/>
</dbReference>
<evidence type="ECO:0000256" key="9">
    <source>
        <dbReference type="ARBA" id="ARBA00039149"/>
    </source>
</evidence>
<keyword evidence="6" id="KW-0067">ATP-binding</keyword>
<name>A0A2K5AT84_9ARCH</name>
<protein>
    <recommendedName>
        <fullName evidence="9">7-cyano-7-deazaguanine synthase</fullName>
        <ecNumber evidence="9">6.3.4.20</ecNumber>
    </recommendedName>
</protein>
<comment type="function">
    <text evidence="7">Catalyzes the ATP-dependent conversion of 7-carboxy-7-deazaguanine (CDG) to 7-cyano-7-deazaguanine (preQ(0)).</text>
</comment>
<dbReference type="GO" id="GO:0005524">
    <property type="term" value="F:ATP binding"/>
    <property type="evidence" value="ECO:0007669"/>
    <property type="project" value="UniProtKB-KW"/>
</dbReference>
<keyword evidence="3" id="KW-0479">Metal-binding</keyword>
<evidence type="ECO:0000256" key="1">
    <source>
        <dbReference type="ARBA" id="ARBA00005061"/>
    </source>
</evidence>
<keyword evidence="4" id="KW-0547">Nucleotide-binding</keyword>
<evidence type="ECO:0000256" key="6">
    <source>
        <dbReference type="ARBA" id="ARBA00022840"/>
    </source>
</evidence>
<comment type="similarity">
    <text evidence="8">Belongs to the QueC family.</text>
</comment>